<dbReference type="InterPro" id="IPR000182">
    <property type="entry name" value="GNAT_dom"/>
</dbReference>
<evidence type="ECO:0000313" key="3">
    <source>
        <dbReference type="Proteomes" id="UP000319103"/>
    </source>
</evidence>
<dbReference type="PANTHER" id="PTHR43792">
    <property type="entry name" value="GNAT FAMILY, PUTATIVE (AFU_ORTHOLOGUE AFUA_3G00765)-RELATED-RELATED"/>
    <property type="match status" value="1"/>
</dbReference>
<dbReference type="PROSITE" id="PS51186">
    <property type="entry name" value="GNAT"/>
    <property type="match status" value="1"/>
</dbReference>
<dbReference type="OrthoDB" id="9132139at2"/>
<feature type="domain" description="N-acetyltransferase" evidence="1">
    <location>
        <begin position="26"/>
        <end position="198"/>
    </location>
</feature>
<reference evidence="2 3" key="1">
    <citation type="submission" date="2019-06" db="EMBL/GenBank/DDBJ databases">
        <title>Description of Kitasatospora acidophila sp. nov. isolated from pine grove soil, and reclassification of Streptomyces novaecaesareae to Kitasatospora novaeceasareae comb. nov.</title>
        <authorList>
            <person name="Kim M.J."/>
        </authorList>
    </citation>
    <scope>NUCLEOTIDE SEQUENCE [LARGE SCALE GENOMIC DNA]</scope>
    <source>
        <strain evidence="2 3">MMS16-CNU292</strain>
    </source>
</reference>
<organism evidence="2 3">
    <name type="scientific">Kitasatospora acidiphila</name>
    <dbReference type="NCBI Taxonomy" id="2567942"/>
    <lineage>
        <taxon>Bacteria</taxon>
        <taxon>Bacillati</taxon>
        <taxon>Actinomycetota</taxon>
        <taxon>Actinomycetes</taxon>
        <taxon>Kitasatosporales</taxon>
        <taxon>Streptomycetaceae</taxon>
        <taxon>Kitasatospora</taxon>
    </lineage>
</organism>
<dbReference type="InterPro" id="IPR016181">
    <property type="entry name" value="Acyl_CoA_acyltransferase"/>
</dbReference>
<comment type="caution">
    <text evidence="2">The sequence shown here is derived from an EMBL/GenBank/DDBJ whole genome shotgun (WGS) entry which is preliminary data.</text>
</comment>
<protein>
    <submittedName>
        <fullName evidence="2">GNAT family N-acetyltransferase</fullName>
    </submittedName>
</protein>
<accession>A0A540W4V3</accession>
<evidence type="ECO:0000259" key="1">
    <source>
        <dbReference type="PROSITE" id="PS51186"/>
    </source>
</evidence>
<dbReference type="GO" id="GO:0016747">
    <property type="term" value="F:acyltransferase activity, transferring groups other than amino-acyl groups"/>
    <property type="evidence" value="ECO:0007669"/>
    <property type="project" value="InterPro"/>
</dbReference>
<name>A0A540W4V3_9ACTN</name>
<dbReference type="EMBL" id="VIGB01000003">
    <property type="protein sequence ID" value="TQF04022.1"/>
    <property type="molecule type" value="Genomic_DNA"/>
</dbReference>
<proteinExistence type="predicted"/>
<evidence type="ECO:0000313" key="2">
    <source>
        <dbReference type="EMBL" id="TQF04022.1"/>
    </source>
</evidence>
<dbReference type="InterPro" id="IPR051531">
    <property type="entry name" value="N-acetyltransferase"/>
</dbReference>
<dbReference type="Gene3D" id="3.40.630.30">
    <property type="match status" value="1"/>
</dbReference>
<gene>
    <name evidence="2" type="ORF">E6W39_19545</name>
</gene>
<keyword evidence="2" id="KW-0808">Transferase</keyword>
<dbReference type="SUPFAM" id="SSF55729">
    <property type="entry name" value="Acyl-CoA N-acyltransferases (Nat)"/>
    <property type="match status" value="1"/>
</dbReference>
<dbReference type="Proteomes" id="UP000319103">
    <property type="component" value="Unassembled WGS sequence"/>
</dbReference>
<dbReference type="AlphaFoldDB" id="A0A540W4V3"/>
<dbReference type="Pfam" id="PF13302">
    <property type="entry name" value="Acetyltransf_3"/>
    <property type="match status" value="1"/>
</dbReference>
<keyword evidence="3" id="KW-1185">Reference proteome</keyword>
<sequence length="213" mass="23260">MTGTVTASAGTTVRAMHPVLLTGPRLTIREFHHVPRDVDALHAIFGDPQTARYLPFEPRDREDCADQVALYLDEAEKQPRTVFRMAATLTEDGEDAVPLGNAVLGIEGTEAQRAAFIGYALRRDAWGLGYATEIARMLCDFAFGELGLHRLAARLDPANLASARVLRKAGFQLEGRIRDDLHLRGEWHDALQYSLLEHEWSPGGTTVGGAAGG</sequence>